<comment type="subcellular location">
    <subcellularLocation>
        <location evidence="1">Endoplasmic reticulum membrane</location>
        <topology evidence="1">Single-pass membrane protein</topology>
    </subcellularLocation>
</comment>
<dbReference type="OrthoDB" id="1507364at2759"/>
<reference evidence="8 9" key="1">
    <citation type="submission" date="2015-01" db="EMBL/GenBank/DDBJ databases">
        <title>The Genome Sequence of Exophiala sideris CBS121828.</title>
        <authorList>
            <consortium name="The Broad Institute Genomics Platform"/>
            <person name="Cuomo C."/>
            <person name="de Hoog S."/>
            <person name="Gorbushina A."/>
            <person name="Stielow B."/>
            <person name="Teixiera M."/>
            <person name="Abouelleil A."/>
            <person name="Chapman S.B."/>
            <person name="Priest M."/>
            <person name="Young S.K."/>
            <person name="Wortman J."/>
            <person name="Nusbaum C."/>
            <person name="Birren B."/>
        </authorList>
    </citation>
    <scope>NUCLEOTIDE SEQUENCE [LARGE SCALE GENOMIC DNA]</scope>
    <source>
        <strain evidence="8 9">CBS 121828</strain>
    </source>
</reference>
<dbReference type="PANTHER" id="PTHR43908:SF3">
    <property type="entry name" value="AT29763P-RELATED"/>
    <property type="match status" value="1"/>
</dbReference>
<gene>
    <name evidence="8" type="ORF">PV11_07061</name>
</gene>
<proteinExistence type="predicted"/>
<dbReference type="InterPro" id="IPR018253">
    <property type="entry name" value="DnaJ_domain_CS"/>
</dbReference>
<dbReference type="SUPFAM" id="SSF46565">
    <property type="entry name" value="Chaperone J-domain"/>
    <property type="match status" value="1"/>
</dbReference>
<dbReference type="SMART" id="SM00271">
    <property type="entry name" value="DnaJ"/>
    <property type="match status" value="1"/>
</dbReference>
<evidence type="ECO:0000259" key="7">
    <source>
        <dbReference type="PROSITE" id="PS50076"/>
    </source>
</evidence>
<evidence type="ECO:0000256" key="4">
    <source>
        <dbReference type="ARBA" id="ARBA00022989"/>
    </source>
</evidence>
<dbReference type="AlphaFoldDB" id="A0A0D1Y9E9"/>
<feature type="compositionally biased region" description="Basic and acidic residues" evidence="6">
    <location>
        <begin position="18"/>
        <end position="30"/>
    </location>
</feature>
<dbReference type="InterPro" id="IPR001623">
    <property type="entry name" value="DnaJ_domain"/>
</dbReference>
<organism evidence="8 9">
    <name type="scientific">Exophiala sideris</name>
    <dbReference type="NCBI Taxonomy" id="1016849"/>
    <lineage>
        <taxon>Eukaryota</taxon>
        <taxon>Fungi</taxon>
        <taxon>Dikarya</taxon>
        <taxon>Ascomycota</taxon>
        <taxon>Pezizomycotina</taxon>
        <taxon>Eurotiomycetes</taxon>
        <taxon>Chaetothyriomycetidae</taxon>
        <taxon>Chaetothyriales</taxon>
        <taxon>Herpotrichiellaceae</taxon>
        <taxon>Exophiala</taxon>
    </lineage>
</organism>
<keyword evidence="2" id="KW-0812">Transmembrane</keyword>
<dbReference type="GO" id="GO:0030544">
    <property type="term" value="F:Hsp70 protein binding"/>
    <property type="evidence" value="ECO:0007669"/>
    <property type="project" value="TreeGrafter"/>
</dbReference>
<keyword evidence="5" id="KW-0472">Membrane</keyword>
<evidence type="ECO:0000313" key="9">
    <source>
        <dbReference type="Proteomes" id="UP000053599"/>
    </source>
</evidence>
<dbReference type="Pfam" id="PF00226">
    <property type="entry name" value="DnaJ"/>
    <property type="match status" value="1"/>
</dbReference>
<dbReference type="CDD" id="cd06257">
    <property type="entry name" value="DnaJ"/>
    <property type="match status" value="1"/>
</dbReference>
<dbReference type="PROSITE" id="PS50076">
    <property type="entry name" value="DNAJ_2"/>
    <property type="match status" value="1"/>
</dbReference>
<evidence type="ECO:0000313" key="8">
    <source>
        <dbReference type="EMBL" id="KIV79502.1"/>
    </source>
</evidence>
<dbReference type="PANTHER" id="PTHR43908">
    <property type="entry name" value="AT29763P-RELATED"/>
    <property type="match status" value="1"/>
</dbReference>
<dbReference type="Proteomes" id="UP000053599">
    <property type="component" value="Unassembled WGS sequence"/>
</dbReference>
<evidence type="ECO:0000256" key="5">
    <source>
        <dbReference type="ARBA" id="ARBA00023136"/>
    </source>
</evidence>
<dbReference type="InterPro" id="IPR051100">
    <property type="entry name" value="DnaJ_subfamily_B/C"/>
</dbReference>
<dbReference type="GO" id="GO:0005789">
    <property type="term" value="C:endoplasmic reticulum membrane"/>
    <property type="evidence" value="ECO:0007669"/>
    <property type="project" value="UniProtKB-SubCell"/>
</dbReference>
<dbReference type="FunFam" id="1.10.287.110:FF:000069">
    <property type="entry name" value="ER associated DnaJ chaperone"/>
    <property type="match status" value="1"/>
</dbReference>
<dbReference type="Gene3D" id="1.10.287.110">
    <property type="entry name" value="DnaJ domain"/>
    <property type="match status" value="1"/>
</dbReference>
<name>A0A0D1Y9E9_9EURO</name>
<dbReference type="InterPro" id="IPR036869">
    <property type="entry name" value="J_dom_sf"/>
</dbReference>
<evidence type="ECO:0000256" key="3">
    <source>
        <dbReference type="ARBA" id="ARBA00022824"/>
    </source>
</evidence>
<accession>A0A0D1Y9E9</accession>
<keyword evidence="4" id="KW-1133">Transmembrane helix</keyword>
<evidence type="ECO:0000256" key="2">
    <source>
        <dbReference type="ARBA" id="ARBA00022692"/>
    </source>
</evidence>
<dbReference type="GO" id="GO:0071218">
    <property type="term" value="P:cellular response to misfolded protein"/>
    <property type="evidence" value="ECO:0007669"/>
    <property type="project" value="TreeGrafter"/>
</dbReference>
<evidence type="ECO:0000256" key="6">
    <source>
        <dbReference type="SAM" id="MobiDB-lite"/>
    </source>
</evidence>
<feature type="region of interest" description="Disordered" evidence="6">
    <location>
        <begin position="1"/>
        <end position="36"/>
    </location>
</feature>
<evidence type="ECO:0000256" key="1">
    <source>
        <dbReference type="ARBA" id="ARBA00004389"/>
    </source>
</evidence>
<dbReference type="EMBL" id="KN846953">
    <property type="protein sequence ID" value="KIV79502.1"/>
    <property type="molecule type" value="Genomic_DNA"/>
</dbReference>
<dbReference type="HOGENOM" id="CLU_043579_1_0_1"/>
<dbReference type="PRINTS" id="PR00625">
    <property type="entry name" value="JDOMAIN"/>
</dbReference>
<dbReference type="Pfam" id="PF09320">
    <property type="entry name" value="DUF1977"/>
    <property type="match status" value="1"/>
</dbReference>
<protein>
    <recommendedName>
        <fullName evidence="7">J domain-containing protein</fullName>
    </recommendedName>
</protein>
<keyword evidence="3" id="KW-0256">Endoplasmic reticulum</keyword>
<dbReference type="InterPro" id="IPR015399">
    <property type="entry name" value="DUF1977_DnaJ-like"/>
</dbReference>
<feature type="domain" description="J" evidence="7">
    <location>
        <begin position="48"/>
        <end position="112"/>
    </location>
</feature>
<dbReference type="PROSITE" id="PS00636">
    <property type="entry name" value="DNAJ_1"/>
    <property type="match status" value="1"/>
</dbReference>
<dbReference type="STRING" id="1016849.A0A0D1Y9E9"/>
<sequence length="351" mass="38731">MSASASGSDARANGSATPRDHNQGNQERKYTPQQKAEVIRIRKCSPTAFYEILSIEKTSTDAEIKKAYRKISLLTHPDKNGYEGADEAFKMVSRAFQILSDAEKKSRYDQFGGDPDNRFSSSGSAGAGASPFSGFARSAGSGRGPFYEDEISPEELFNRFFGGGGMPFGGGGGFGGPQFVFNMGGGPGFTVHRMGGNTPRRRPRDANAEPPPSGLSALTQLLPLLLLFILPLLSSFFSGSADSAPQVRFDSPVPPHTLHRVTPRYRIDYFVNPAQVEGYSSRQFNSLDQRAEVDYVSSLKYQCDTEVHRKRQEINDATGFFFTDESRLRRARDMPMPGCRRLDDLKISRQY</sequence>